<dbReference type="RefSeq" id="WP_055945717.1">
    <property type="nucleotide sequence ID" value="NZ_JAQDCV010000003.1"/>
</dbReference>
<accession>A0AAW3JN21</accession>
<organism evidence="1 2">
    <name type="scientific">Butyribacter intestini</name>
    <dbReference type="NCBI Taxonomy" id="1703332"/>
    <lineage>
        <taxon>Bacteria</taxon>
        <taxon>Bacillati</taxon>
        <taxon>Bacillota</taxon>
        <taxon>Clostridia</taxon>
        <taxon>Lachnospirales</taxon>
        <taxon>Lachnospiraceae</taxon>
        <taxon>Butyribacter</taxon>
    </lineage>
</organism>
<evidence type="ECO:0008006" key="3">
    <source>
        <dbReference type="Google" id="ProtNLM"/>
    </source>
</evidence>
<comment type="caution">
    <text evidence="1">The sequence shown here is derived from an EMBL/GenBank/DDBJ whole genome shotgun (WGS) entry which is preliminary data.</text>
</comment>
<dbReference type="Proteomes" id="UP000050833">
    <property type="component" value="Unassembled WGS sequence"/>
</dbReference>
<name>A0AAW3JN21_9FIRM</name>
<gene>
    <name evidence="1" type="ORF">APZ18_13090</name>
</gene>
<evidence type="ECO:0000313" key="1">
    <source>
        <dbReference type="EMBL" id="KQC84241.1"/>
    </source>
</evidence>
<evidence type="ECO:0000313" key="2">
    <source>
        <dbReference type="Proteomes" id="UP000050833"/>
    </source>
</evidence>
<keyword evidence="2" id="KW-1185">Reference proteome</keyword>
<dbReference type="AlphaFoldDB" id="A0AAW3JN21"/>
<protein>
    <recommendedName>
        <fullName evidence="3">Transposase/invertase (TIGR01784 family)</fullName>
    </recommendedName>
</protein>
<reference evidence="1 2" key="1">
    <citation type="submission" date="2015-10" db="EMBL/GenBank/DDBJ databases">
        <title>Butyribacter intestini gen. nov., sp. nov., a butyric acid-producing bacterium of the family Lachnospiraceae isolated from the human faeces.</title>
        <authorList>
            <person name="Zou Y."/>
            <person name="Xue W."/>
            <person name="Luo G."/>
            <person name="Lv M."/>
        </authorList>
    </citation>
    <scope>NUCLEOTIDE SEQUENCE [LARGE SCALE GENOMIC DNA]</scope>
    <source>
        <strain evidence="1 2">TF01-11</strain>
    </source>
</reference>
<dbReference type="EMBL" id="LLKB01000006">
    <property type="protein sequence ID" value="KQC84241.1"/>
    <property type="molecule type" value="Genomic_DNA"/>
</dbReference>
<sequence>MDEDFELQEPFEKDCINSLLGIMVSSNQELFDSIKNGGTGIMNEVLREFFKEEIKAGEEQARNEGVQEGRLEGREEGRIETLYTDCNMSVPDIAKKVSKSEEYVREIIKNISAACL</sequence>
<proteinExistence type="predicted"/>